<protein>
    <recommendedName>
        <fullName evidence="4">3-dehydroquinate synthase C-terminal domain-containing protein</fullName>
    </recommendedName>
</protein>
<dbReference type="Pfam" id="PF24621">
    <property type="entry name" value="DHQS_C"/>
    <property type="match status" value="1"/>
</dbReference>
<dbReference type="InterPro" id="IPR056179">
    <property type="entry name" value="DHQS_C"/>
</dbReference>
<accession>A0A0F8VXK3</accession>
<evidence type="ECO:0000256" key="2">
    <source>
        <dbReference type="ARBA" id="ARBA00022723"/>
    </source>
</evidence>
<organism evidence="5">
    <name type="scientific">marine sediment metagenome</name>
    <dbReference type="NCBI Taxonomy" id="412755"/>
    <lineage>
        <taxon>unclassified sequences</taxon>
        <taxon>metagenomes</taxon>
        <taxon>ecological metagenomes</taxon>
    </lineage>
</organism>
<evidence type="ECO:0000313" key="5">
    <source>
        <dbReference type="EMBL" id="KKK49093.1"/>
    </source>
</evidence>
<name>A0A0F8VXK3_9ZZZZ</name>
<comment type="caution">
    <text evidence="5">The sequence shown here is derived from an EMBL/GenBank/DDBJ whole genome shotgun (WGS) entry which is preliminary data.</text>
</comment>
<comment type="cofactor">
    <cofactor evidence="1">
        <name>Co(2+)</name>
        <dbReference type="ChEBI" id="CHEBI:48828"/>
    </cofactor>
</comment>
<evidence type="ECO:0000256" key="1">
    <source>
        <dbReference type="ARBA" id="ARBA00001941"/>
    </source>
</evidence>
<proteinExistence type="predicted"/>
<evidence type="ECO:0000259" key="4">
    <source>
        <dbReference type="Pfam" id="PF24621"/>
    </source>
</evidence>
<feature type="non-terminal residue" evidence="5">
    <location>
        <position position="1"/>
    </location>
</feature>
<sequence>VYTDLALLKTLAHRELIAALAEVIKYGIIKDKELFDYLETNIDRIKALNLDALKRVITTCARNKAELVSLDEREVKGIRSIINYGHTIGHALEVLTEYKVYRHGEAVSVGMVAAAKIARRMGILNEEGESCQIELLERAGLPTTIKDIVSSEIIKALSRDKKVKDGKIRFILVTKIGKVVTRDDVPPEIIKEVLQEITV</sequence>
<reference evidence="5" key="1">
    <citation type="journal article" date="2015" name="Nature">
        <title>Complex archaea that bridge the gap between prokaryotes and eukaryotes.</title>
        <authorList>
            <person name="Spang A."/>
            <person name="Saw J.H."/>
            <person name="Jorgensen S.L."/>
            <person name="Zaremba-Niedzwiedzka K."/>
            <person name="Martijn J."/>
            <person name="Lind A.E."/>
            <person name="van Eijk R."/>
            <person name="Schleper C."/>
            <person name="Guy L."/>
            <person name="Ettema T.J."/>
        </authorList>
    </citation>
    <scope>NUCLEOTIDE SEQUENCE</scope>
</reference>
<dbReference type="EMBL" id="LAZR01068732">
    <property type="protein sequence ID" value="KKK49093.1"/>
    <property type="molecule type" value="Genomic_DNA"/>
</dbReference>
<dbReference type="Gene3D" id="1.20.1090.10">
    <property type="entry name" value="Dehydroquinate synthase-like - alpha domain"/>
    <property type="match status" value="1"/>
</dbReference>
<feature type="domain" description="3-dehydroquinate synthase C-terminal" evidence="4">
    <location>
        <begin position="20"/>
        <end position="163"/>
    </location>
</feature>
<dbReference type="PANTHER" id="PTHR43622:SF1">
    <property type="entry name" value="3-DEHYDROQUINATE SYNTHASE"/>
    <property type="match status" value="1"/>
</dbReference>
<dbReference type="AlphaFoldDB" id="A0A0F8VXK3"/>
<dbReference type="InterPro" id="IPR050071">
    <property type="entry name" value="Dehydroquinate_synthase"/>
</dbReference>
<dbReference type="SUPFAM" id="SSF56796">
    <property type="entry name" value="Dehydroquinate synthase-like"/>
    <property type="match status" value="1"/>
</dbReference>
<keyword evidence="2" id="KW-0479">Metal-binding</keyword>
<dbReference type="CDD" id="cd08195">
    <property type="entry name" value="DHQS"/>
    <property type="match status" value="1"/>
</dbReference>
<gene>
    <name evidence="5" type="ORF">LCGC14_3138540</name>
</gene>
<dbReference type="GO" id="GO:0046872">
    <property type="term" value="F:metal ion binding"/>
    <property type="evidence" value="ECO:0007669"/>
    <property type="project" value="UniProtKB-KW"/>
</dbReference>
<evidence type="ECO:0000256" key="3">
    <source>
        <dbReference type="ARBA" id="ARBA00023027"/>
    </source>
</evidence>
<dbReference type="GO" id="GO:0003856">
    <property type="term" value="F:3-dehydroquinate synthase activity"/>
    <property type="evidence" value="ECO:0007669"/>
    <property type="project" value="TreeGrafter"/>
</dbReference>
<dbReference type="PANTHER" id="PTHR43622">
    <property type="entry name" value="3-DEHYDROQUINATE SYNTHASE"/>
    <property type="match status" value="1"/>
</dbReference>
<keyword evidence="3" id="KW-0520">NAD</keyword>